<evidence type="ECO:0000256" key="1">
    <source>
        <dbReference type="SAM" id="Phobius"/>
    </source>
</evidence>
<dbReference type="AlphaFoldDB" id="A0A1I1VUK0"/>
<name>A0A1I1VUK0_9RHOB</name>
<keyword evidence="3" id="KW-1185">Reference proteome</keyword>
<keyword evidence="1" id="KW-0812">Transmembrane</keyword>
<keyword evidence="1" id="KW-1133">Transmembrane helix</keyword>
<proteinExistence type="predicted"/>
<evidence type="ECO:0000313" key="2">
    <source>
        <dbReference type="EMBL" id="SFD84230.1"/>
    </source>
</evidence>
<organism evidence="2 3">
    <name type="scientific">Roseivivax sediminis</name>
    <dbReference type="NCBI Taxonomy" id="936889"/>
    <lineage>
        <taxon>Bacteria</taxon>
        <taxon>Pseudomonadati</taxon>
        <taxon>Pseudomonadota</taxon>
        <taxon>Alphaproteobacteria</taxon>
        <taxon>Rhodobacterales</taxon>
        <taxon>Roseobacteraceae</taxon>
        <taxon>Roseivivax</taxon>
    </lineage>
</organism>
<evidence type="ECO:0000313" key="3">
    <source>
        <dbReference type="Proteomes" id="UP000325289"/>
    </source>
</evidence>
<reference evidence="2 3" key="1">
    <citation type="submission" date="2016-10" db="EMBL/GenBank/DDBJ databases">
        <authorList>
            <person name="Varghese N."/>
            <person name="Submissions S."/>
        </authorList>
    </citation>
    <scope>NUCLEOTIDE SEQUENCE [LARGE SCALE GENOMIC DNA]</scope>
    <source>
        <strain evidence="3">YIM D21,KCTC 23444,ACCC 10710</strain>
    </source>
</reference>
<accession>A0A1I1VUK0</accession>
<keyword evidence="1" id="KW-0472">Membrane</keyword>
<dbReference type="Proteomes" id="UP000325289">
    <property type="component" value="Unassembled WGS sequence"/>
</dbReference>
<sequence length="41" mass="4918">MNQDEIDFEIERKRRSRRAMYLAETILVSTLLLWFTSLLSA</sequence>
<dbReference type="EMBL" id="FOMS01000003">
    <property type="protein sequence ID" value="SFD84230.1"/>
    <property type="molecule type" value="Genomic_DNA"/>
</dbReference>
<feature type="transmembrane region" description="Helical" evidence="1">
    <location>
        <begin position="21"/>
        <end position="39"/>
    </location>
</feature>
<protein>
    <submittedName>
        <fullName evidence="2">Uncharacterized protein</fullName>
    </submittedName>
</protein>
<gene>
    <name evidence="2" type="ORF">SAMN04515678_103299</name>
</gene>
<dbReference type="RefSeq" id="WP_262504493.1">
    <property type="nucleotide sequence ID" value="NZ_FOMS01000003.1"/>
</dbReference>